<dbReference type="Proteomes" id="UP000032749">
    <property type="component" value="Chromosome"/>
</dbReference>
<sequence>MTWWQKKPFIDAINAYEKFSAREKKIILSTLVMAFLLIGYLFLIEPIILTSTQLINEKSRLVNSNKSLSEQIMNTKNKESQDPNIPLRKQLNELLVESDKLQEKINLLTQALVAPRQMVGLLEKVLTQDKQLKLISLKNLPEEAMSIEGRTLASDSRPVGDGESIKKLKLDEEALIYRHTFEIELEATYDSALLYLKRLDSLPWQLFWQDLKYQSTQYPKGILNIRIYTLSMSKEVLGV</sequence>
<dbReference type="AlphaFoldDB" id="R4YR13"/>
<keyword evidence="1" id="KW-0472">Membrane</keyword>
<organism evidence="2 3">
    <name type="scientific">Oleispira antarctica RB-8</name>
    <dbReference type="NCBI Taxonomy" id="698738"/>
    <lineage>
        <taxon>Bacteria</taxon>
        <taxon>Pseudomonadati</taxon>
        <taxon>Pseudomonadota</taxon>
        <taxon>Gammaproteobacteria</taxon>
        <taxon>Oceanospirillales</taxon>
        <taxon>Oceanospirillaceae</taxon>
        <taxon>Oleispira</taxon>
    </lineage>
</organism>
<proteinExistence type="predicted"/>
<gene>
    <name evidence="2" type="primary">mshJ</name>
    <name evidence="2" type="ORF">OLEAN_C03580</name>
</gene>
<evidence type="ECO:0000313" key="2">
    <source>
        <dbReference type="EMBL" id="CCK74534.1"/>
    </source>
</evidence>
<keyword evidence="1" id="KW-1133">Transmembrane helix</keyword>
<dbReference type="STRING" id="698738.OLEAN_C03580"/>
<keyword evidence="1" id="KW-0812">Transmembrane</keyword>
<name>R4YR13_OLEAN</name>
<evidence type="ECO:0000313" key="3">
    <source>
        <dbReference type="Proteomes" id="UP000032749"/>
    </source>
</evidence>
<dbReference type="OrthoDB" id="9151209at2"/>
<keyword evidence="3" id="KW-1185">Reference proteome</keyword>
<accession>R4YR13</accession>
<dbReference type="EMBL" id="FO203512">
    <property type="protein sequence ID" value="CCK74534.1"/>
    <property type="molecule type" value="Genomic_DNA"/>
</dbReference>
<evidence type="ECO:0000256" key="1">
    <source>
        <dbReference type="SAM" id="Phobius"/>
    </source>
</evidence>
<reference evidence="2 3" key="1">
    <citation type="journal article" date="2013" name="Nat. Commun.">
        <title>Genome sequence and functional genomic analysis of the oil-degrading bacterium Oleispira antarctica.</title>
        <authorList>
            <person name="Kube M."/>
            <person name="Chernikova T.N."/>
            <person name="Al-Ramahi Y."/>
            <person name="Beloqui A."/>
            <person name="Lopez-Cortez N."/>
            <person name="Guazzaroni M.E."/>
            <person name="Heipieper H.J."/>
            <person name="Klages S."/>
            <person name="Kotsyurbenko O.R."/>
            <person name="Langer I."/>
            <person name="Nechitaylo T.Y."/>
            <person name="Lunsdorf H."/>
            <person name="Fernandez M."/>
            <person name="Juarez S."/>
            <person name="Ciordia S."/>
            <person name="Singer A."/>
            <person name="Kagan O."/>
            <person name="Egorova O."/>
            <person name="Petit P.A."/>
            <person name="Stogios P."/>
            <person name="Kim Y."/>
            <person name="Tchigvintsev A."/>
            <person name="Flick R."/>
            <person name="Denaro R."/>
            <person name="Genovese M."/>
            <person name="Albar J.P."/>
            <person name="Reva O.N."/>
            <person name="Martinez-Gomariz M."/>
            <person name="Tran H."/>
            <person name="Ferrer M."/>
            <person name="Savchenko A."/>
            <person name="Yakunin A.F."/>
            <person name="Yakimov M.M."/>
            <person name="Golyshina O.V."/>
            <person name="Reinhardt R."/>
            <person name="Golyshin P.N."/>
        </authorList>
    </citation>
    <scope>NUCLEOTIDE SEQUENCE [LARGE SCALE GENOMIC DNA]</scope>
</reference>
<dbReference type="KEGG" id="oai:OLEAN_C03580"/>
<dbReference type="HOGENOM" id="CLU_102941_0_0_6"/>
<protein>
    <submittedName>
        <fullName evidence="2">MSHA biogenesis protein MshJ</fullName>
    </submittedName>
</protein>
<feature type="transmembrane region" description="Helical" evidence="1">
    <location>
        <begin position="26"/>
        <end position="49"/>
    </location>
</feature>